<organism evidence="2 3">
    <name type="scientific">Thamnocephalis sphaerospora</name>
    <dbReference type="NCBI Taxonomy" id="78915"/>
    <lineage>
        <taxon>Eukaryota</taxon>
        <taxon>Fungi</taxon>
        <taxon>Fungi incertae sedis</taxon>
        <taxon>Zoopagomycota</taxon>
        <taxon>Zoopagomycotina</taxon>
        <taxon>Zoopagomycetes</taxon>
        <taxon>Zoopagales</taxon>
        <taxon>Sigmoideomycetaceae</taxon>
        <taxon>Thamnocephalis</taxon>
    </lineage>
</organism>
<name>A0A4P9XHJ2_9FUNG</name>
<protein>
    <submittedName>
        <fullName evidence="2">Uncharacterized protein</fullName>
    </submittedName>
</protein>
<sequence>MTVPLGCSSYISVNSMSIPGRAAGVSALPTGANGYSLESTSLRQRVRPQRHSASSIHGASGGGLGGISLGLAGSSFSHSTEFATSPFGGERSFLLSVSHENRASEPPLASASYPRRAHRRLTGLLSPQDGPDDLDDGRGDPGDDGVDGDGSELGYDDFQPDFFPSSLDELLTPSELEKRRRREPADLGGSAPRPGFLLESSSLGMSHLKDPLRPLPLRQQSMHPLQQHWRSSALSPVSPLTRGVPASMPNHSSLADYDRFDLYATNSPAASTTPNHVGAIPASPGGWPTSDLTLPTTPVGTVAGVPLTGTSASIAAKTVGGPVSSATTPGAEGRFSFHLDDDVPFRMDDISEPPTSASLIGGPLLSPGAERGLSTLPDLGGRHDPAPASDGLAFRLAGLRLGAGDRSTASTEGGRWA</sequence>
<dbReference type="OrthoDB" id="10508522at2759"/>
<dbReference type="EMBL" id="KZ993252">
    <property type="protein sequence ID" value="RKP05128.1"/>
    <property type="molecule type" value="Genomic_DNA"/>
</dbReference>
<feature type="region of interest" description="Disordered" evidence="1">
    <location>
        <begin position="123"/>
        <end position="194"/>
    </location>
</feature>
<feature type="region of interest" description="Disordered" evidence="1">
    <location>
        <begin position="355"/>
        <end position="387"/>
    </location>
</feature>
<feature type="compositionally biased region" description="Acidic residues" evidence="1">
    <location>
        <begin position="142"/>
        <end position="159"/>
    </location>
</feature>
<evidence type="ECO:0000313" key="3">
    <source>
        <dbReference type="Proteomes" id="UP000271241"/>
    </source>
</evidence>
<proteinExistence type="predicted"/>
<reference evidence="3" key="1">
    <citation type="journal article" date="2018" name="Nat. Microbiol.">
        <title>Leveraging single-cell genomics to expand the fungal tree of life.</title>
        <authorList>
            <person name="Ahrendt S.R."/>
            <person name="Quandt C.A."/>
            <person name="Ciobanu D."/>
            <person name="Clum A."/>
            <person name="Salamov A."/>
            <person name="Andreopoulos B."/>
            <person name="Cheng J.F."/>
            <person name="Woyke T."/>
            <person name="Pelin A."/>
            <person name="Henrissat B."/>
            <person name="Reynolds N.K."/>
            <person name="Benny G.L."/>
            <person name="Smith M.E."/>
            <person name="James T.Y."/>
            <person name="Grigoriev I.V."/>
        </authorList>
    </citation>
    <scope>NUCLEOTIDE SEQUENCE [LARGE SCALE GENOMIC DNA]</scope>
    <source>
        <strain evidence="3">RSA 1356</strain>
    </source>
</reference>
<evidence type="ECO:0000313" key="2">
    <source>
        <dbReference type="EMBL" id="RKP05128.1"/>
    </source>
</evidence>
<gene>
    <name evidence="2" type="ORF">THASP1DRAFT_33030</name>
</gene>
<dbReference type="Proteomes" id="UP000271241">
    <property type="component" value="Unassembled WGS sequence"/>
</dbReference>
<accession>A0A4P9XHJ2</accession>
<keyword evidence="3" id="KW-1185">Reference proteome</keyword>
<evidence type="ECO:0000256" key="1">
    <source>
        <dbReference type="SAM" id="MobiDB-lite"/>
    </source>
</evidence>
<dbReference type="AlphaFoldDB" id="A0A4P9XHJ2"/>